<gene>
    <name evidence="3" type="ORF">H6A01_01115</name>
</gene>
<accession>A0ABS2GEK2</accession>
<evidence type="ECO:0000313" key="3">
    <source>
        <dbReference type="EMBL" id="MBM6911927.1"/>
    </source>
</evidence>
<keyword evidence="1" id="KW-0812">Transmembrane</keyword>
<dbReference type="Proteomes" id="UP000707138">
    <property type="component" value="Unassembled WGS sequence"/>
</dbReference>
<organism evidence="3 4">
    <name type="scientific">Veillonella magna</name>
    <dbReference type="NCBI Taxonomy" id="464322"/>
    <lineage>
        <taxon>Bacteria</taxon>
        <taxon>Bacillati</taxon>
        <taxon>Bacillota</taxon>
        <taxon>Negativicutes</taxon>
        <taxon>Veillonellales</taxon>
        <taxon>Veillonellaceae</taxon>
        <taxon>Veillonella</taxon>
    </lineage>
</organism>
<protein>
    <submittedName>
        <fullName evidence="3">LysM peptidoglycan-binding domain-containing protein</fullName>
    </submittedName>
</protein>
<dbReference type="CDD" id="cd00118">
    <property type="entry name" value="LysM"/>
    <property type="match status" value="1"/>
</dbReference>
<name>A0ABS2GEK2_9FIRM</name>
<dbReference type="RefSeq" id="WP_028255831.1">
    <property type="nucleotide sequence ID" value="NZ_JACJLA010000001.1"/>
</dbReference>
<sequence>MRRNLLAIKRDMTVVLGMCLLMLAGYFVIPGTPTLDTTNTQQITVQRGDTLWSIAQRVTHDTMDIRHYVYTVKQLNNLANEGDLQPGMVLQVPKLSNHSDKGSTYMAQN</sequence>
<dbReference type="InterPro" id="IPR036779">
    <property type="entry name" value="LysM_dom_sf"/>
</dbReference>
<evidence type="ECO:0000313" key="4">
    <source>
        <dbReference type="Proteomes" id="UP000707138"/>
    </source>
</evidence>
<keyword evidence="1" id="KW-0472">Membrane</keyword>
<proteinExistence type="predicted"/>
<reference evidence="3 4" key="1">
    <citation type="journal article" date="2021" name="Sci. Rep.">
        <title>The distribution of antibiotic resistance genes in chicken gut microbiota commensals.</title>
        <authorList>
            <person name="Juricova H."/>
            <person name="Matiasovicova J."/>
            <person name="Kubasova T."/>
            <person name="Cejkova D."/>
            <person name="Rychlik I."/>
        </authorList>
    </citation>
    <scope>NUCLEOTIDE SEQUENCE [LARGE SCALE GENOMIC DNA]</scope>
    <source>
        <strain evidence="3 4">An537</strain>
    </source>
</reference>
<evidence type="ECO:0000259" key="2">
    <source>
        <dbReference type="PROSITE" id="PS51782"/>
    </source>
</evidence>
<dbReference type="EMBL" id="JACJLA010000001">
    <property type="protein sequence ID" value="MBM6911927.1"/>
    <property type="molecule type" value="Genomic_DNA"/>
</dbReference>
<dbReference type="Pfam" id="PF01476">
    <property type="entry name" value="LysM"/>
    <property type="match status" value="1"/>
</dbReference>
<keyword evidence="1" id="KW-1133">Transmembrane helix</keyword>
<evidence type="ECO:0000256" key="1">
    <source>
        <dbReference type="SAM" id="Phobius"/>
    </source>
</evidence>
<feature type="domain" description="LysM" evidence="2">
    <location>
        <begin position="41"/>
        <end position="92"/>
    </location>
</feature>
<dbReference type="PROSITE" id="PS51782">
    <property type="entry name" value="LYSM"/>
    <property type="match status" value="1"/>
</dbReference>
<dbReference type="SUPFAM" id="SSF54106">
    <property type="entry name" value="LysM domain"/>
    <property type="match status" value="1"/>
</dbReference>
<dbReference type="Gene3D" id="3.10.350.10">
    <property type="entry name" value="LysM domain"/>
    <property type="match status" value="1"/>
</dbReference>
<feature type="transmembrane region" description="Helical" evidence="1">
    <location>
        <begin position="12"/>
        <end position="29"/>
    </location>
</feature>
<keyword evidence="4" id="KW-1185">Reference proteome</keyword>
<dbReference type="SMART" id="SM00257">
    <property type="entry name" value="LysM"/>
    <property type="match status" value="1"/>
</dbReference>
<comment type="caution">
    <text evidence="3">The sequence shown here is derived from an EMBL/GenBank/DDBJ whole genome shotgun (WGS) entry which is preliminary data.</text>
</comment>
<dbReference type="InterPro" id="IPR018392">
    <property type="entry name" value="LysM"/>
</dbReference>